<dbReference type="InterPro" id="IPR034163">
    <property type="entry name" value="Aspergillopepsin-like_cat_dom"/>
</dbReference>
<dbReference type="GO" id="GO:0006508">
    <property type="term" value="P:proteolysis"/>
    <property type="evidence" value="ECO:0007669"/>
    <property type="project" value="UniProtKB-KW"/>
</dbReference>
<evidence type="ECO:0000256" key="11">
    <source>
        <dbReference type="PIRSR" id="PIRSR601461-1"/>
    </source>
</evidence>
<dbReference type="PROSITE" id="PS00141">
    <property type="entry name" value="ASP_PROTEASE"/>
    <property type="match status" value="2"/>
</dbReference>
<proteinExistence type="inferred from homology"/>
<sequence>MATLRIIFFVTLLAAYVLAAPAPAKIKKRSFKVPRHINAPVHARGLNGGAAVRKVFNKYNLKGGFIAQSKTGEFTPFTKANAANSSANGTGTVAANPGENAALFLSPVDIGGQTLNLDFDSGSSDLWVFSTNLPKQATVGHGVYDPAQSTTFKNMTGAQWQISYGDGSGAAGTVGTDAVTIGGVTVQNQAVELASAVSRSFVQDTNTDGLVGLAFSTLNTVNDGTKKTPQKTFFDNVMGDLDLPVFTADLDPDGTGVYEFGKIDATKFQGEMAWIPVNASSGFWQFPSAKFAVGDQVFENPSASQAIADTGTSLLLVDQPVADAYYSQVKGAQLNAQVGGFIYPCDATLPDMSVAIGDTYMAKIPGNQITFAAVDQANTTCFGGVQGNQGAGLQIYGDTMFKAQFVAFNGGNSSLGFGEKPPVA</sequence>
<dbReference type="InterPro" id="IPR001461">
    <property type="entry name" value="Aspartic_peptidase_A1"/>
</dbReference>
<dbReference type="FunFam" id="2.40.70.10:FF:000024">
    <property type="entry name" value="Endothiapepsin"/>
    <property type="match status" value="1"/>
</dbReference>
<evidence type="ECO:0000256" key="10">
    <source>
        <dbReference type="ARBA" id="ARBA00055396"/>
    </source>
</evidence>
<evidence type="ECO:0000256" key="1">
    <source>
        <dbReference type="ARBA" id="ARBA00004613"/>
    </source>
</evidence>
<organism evidence="15 16">
    <name type="scientific">Pseudopithomyces chartarum</name>
    <dbReference type="NCBI Taxonomy" id="1892770"/>
    <lineage>
        <taxon>Eukaryota</taxon>
        <taxon>Fungi</taxon>
        <taxon>Dikarya</taxon>
        <taxon>Ascomycota</taxon>
        <taxon>Pezizomycotina</taxon>
        <taxon>Dothideomycetes</taxon>
        <taxon>Pleosporomycetidae</taxon>
        <taxon>Pleosporales</taxon>
        <taxon>Massarineae</taxon>
        <taxon>Didymosphaeriaceae</taxon>
        <taxon>Pseudopithomyces</taxon>
    </lineage>
</organism>
<dbReference type="AlphaFoldDB" id="A0AAN6REY2"/>
<feature type="signal peptide" evidence="13">
    <location>
        <begin position="1"/>
        <end position="19"/>
    </location>
</feature>
<protein>
    <recommendedName>
        <fullName evidence="14">Peptidase A1 domain-containing protein</fullName>
    </recommendedName>
</protein>
<evidence type="ECO:0000256" key="2">
    <source>
        <dbReference type="ARBA" id="ARBA00007447"/>
    </source>
</evidence>
<evidence type="ECO:0000313" key="15">
    <source>
        <dbReference type="EMBL" id="KAK3202835.1"/>
    </source>
</evidence>
<evidence type="ECO:0000256" key="7">
    <source>
        <dbReference type="ARBA" id="ARBA00022801"/>
    </source>
</evidence>
<dbReference type="InterPro" id="IPR033121">
    <property type="entry name" value="PEPTIDASE_A1"/>
</dbReference>
<evidence type="ECO:0000259" key="14">
    <source>
        <dbReference type="PROSITE" id="PS51767"/>
    </source>
</evidence>
<comment type="function">
    <text evidence="10">Secreted aspartic endopeptidase that allows assimilation of proteinaceous substrates. The scissile peptide bond is attacked by a nucleophilic water molecule activated by two aspartic residues in the active site. Shows a broad primary substrate specificity. Favors hydrophobic residues at the P1 and P1' positions.</text>
</comment>
<keyword evidence="7 12" id="KW-0378">Hydrolase</keyword>
<dbReference type="PANTHER" id="PTHR47966:SF23">
    <property type="entry name" value="ASPARTIC ENDOPEPTIDASE, PUTATIVE (AFU_ORTHOLOGUE AFUA_2G15950)-RELATED"/>
    <property type="match status" value="1"/>
</dbReference>
<evidence type="ECO:0000256" key="12">
    <source>
        <dbReference type="RuleBase" id="RU000454"/>
    </source>
</evidence>
<comment type="similarity">
    <text evidence="2 12">Belongs to the peptidase A1 family.</text>
</comment>
<gene>
    <name evidence="15" type="ORF">GRF29_154g953714</name>
</gene>
<dbReference type="CDD" id="cd06097">
    <property type="entry name" value="Aspergillopepsin_like"/>
    <property type="match status" value="1"/>
</dbReference>
<accession>A0AAN6REY2</accession>
<dbReference type="InterPro" id="IPR021109">
    <property type="entry name" value="Peptidase_aspartic_dom_sf"/>
</dbReference>
<evidence type="ECO:0000256" key="5">
    <source>
        <dbReference type="ARBA" id="ARBA00022729"/>
    </source>
</evidence>
<evidence type="ECO:0000313" key="16">
    <source>
        <dbReference type="Proteomes" id="UP001280581"/>
    </source>
</evidence>
<reference evidence="15 16" key="1">
    <citation type="submission" date="2021-02" db="EMBL/GenBank/DDBJ databases">
        <title>Genome assembly of Pseudopithomyces chartarum.</title>
        <authorList>
            <person name="Jauregui R."/>
            <person name="Singh J."/>
            <person name="Voisey C."/>
        </authorList>
    </citation>
    <scope>NUCLEOTIDE SEQUENCE [LARGE SCALE GENOMIC DNA]</scope>
    <source>
        <strain evidence="15 16">AGR01</strain>
    </source>
</reference>
<keyword evidence="5 13" id="KW-0732">Signal</keyword>
<dbReference type="InterPro" id="IPR001969">
    <property type="entry name" value="Aspartic_peptidase_AS"/>
</dbReference>
<dbReference type="PRINTS" id="PR00792">
    <property type="entry name" value="PEPSIN"/>
</dbReference>
<comment type="subcellular location">
    <subcellularLocation>
        <location evidence="1">Secreted</location>
    </subcellularLocation>
</comment>
<evidence type="ECO:0000256" key="3">
    <source>
        <dbReference type="ARBA" id="ARBA00022525"/>
    </source>
</evidence>
<dbReference type="Gene3D" id="2.40.70.10">
    <property type="entry name" value="Acid Proteases"/>
    <property type="match status" value="2"/>
</dbReference>
<dbReference type="PANTHER" id="PTHR47966">
    <property type="entry name" value="BETA-SITE APP-CLEAVING ENZYME, ISOFORM A-RELATED"/>
    <property type="match status" value="1"/>
</dbReference>
<evidence type="ECO:0000256" key="8">
    <source>
        <dbReference type="ARBA" id="ARBA00023145"/>
    </source>
</evidence>
<feature type="chain" id="PRO_5042956929" description="Peptidase A1 domain-containing protein" evidence="13">
    <location>
        <begin position="20"/>
        <end position="424"/>
    </location>
</feature>
<dbReference type="SUPFAM" id="SSF50630">
    <property type="entry name" value="Acid proteases"/>
    <property type="match status" value="1"/>
</dbReference>
<keyword evidence="9" id="KW-0325">Glycoprotein</keyword>
<keyword evidence="3" id="KW-0964">Secreted</keyword>
<dbReference type="Pfam" id="PF00026">
    <property type="entry name" value="Asp"/>
    <property type="match status" value="1"/>
</dbReference>
<feature type="domain" description="Peptidase A1" evidence="14">
    <location>
        <begin position="104"/>
        <end position="418"/>
    </location>
</feature>
<evidence type="ECO:0000256" key="6">
    <source>
        <dbReference type="ARBA" id="ARBA00022750"/>
    </source>
</evidence>
<dbReference type="EMBL" id="WVTA01000013">
    <property type="protein sequence ID" value="KAK3202835.1"/>
    <property type="molecule type" value="Genomic_DNA"/>
</dbReference>
<dbReference type="FunFam" id="2.40.70.10:FF:000026">
    <property type="entry name" value="Endothiapepsin"/>
    <property type="match status" value="1"/>
</dbReference>
<comment type="caution">
    <text evidence="15">The sequence shown here is derived from an EMBL/GenBank/DDBJ whole genome shotgun (WGS) entry which is preliminary data.</text>
</comment>
<dbReference type="PROSITE" id="PS51767">
    <property type="entry name" value="PEPTIDASE_A1"/>
    <property type="match status" value="1"/>
</dbReference>
<evidence type="ECO:0000256" key="4">
    <source>
        <dbReference type="ARBA" id="ARBA00022670"/>
    </source>
</evidence>
<keyword evidence="6 12" id="KW-0064">Aspartyl protease</keyword>
<evidence type="ECO:0000256" key="9">
    <source>
        <dbReference type="ARBA" id="ARBA00023180"/>
    </source>
</evidence>
<keyword evidence="4 12" id="KW-0645">Protease</keyword>
<dbReference type="Proteomes" id="UP001280581">
    <property type="component" value="Unassembled WGS sequence"/>
</dbReference>
<evidence type="ECO:0000256" key="13">
    <source>
        <dbReference type="SAM" id="SignalP"/>
    </source>
</evidence>
<feature type="active site" evidence="11">
    <location>
        <position position="309"/>
    </location>
</feature>
<keyword evidence="8" id="KW-0865">Zymogen</keyword>
<keyword evidence="16" id="KW-1185">Reference proteome</keyword>
<feature type="active site" evidence="11">
    <location>
        <position position="120"/>
    </location>
</feature>
<dbReference type="GO" id="GO:0004190">
    <property type="term" value="F:aspartic-type endopeptidase activity"/>
    <property type="evidence" value="ECO:0007669"/>
    <property type="project" value="UniProtKB-KW"/>
</dbReference>
<name>A0AAN6REY2_9PLEO</name>
<dbReference type="GO" id="GO:0005576">
    <property type="term" value="C:extracellular region"/>
    <property type="evidence" value="ECO:0007669"/>
    <property type="project" value="UniProtKB-SubCell"/>
</dbReference>